<evidence type="ECO:0000313" key="2">
    <source>
        <dbReference type="Proteomes" id="UP001383192"/>
    </source>
</evidence>
<reference evidence="1 2" key="1">
    <citation type="submission" date="2024-01" db="EMBL/GenBank/DDBJ databases">
        <title>A draft genome for a cacao thread blight-causing isolate of Paramarasmius palmivorus.</title>
        <authorList>
            <person name="Baruah I.K."/>
            <person name="Bukari Y."/>
            <person name="Amoako-Attah I."/>
            <person name="Meinhardt L.W."/>
            <person name="Bailey B.A."/>
            <person name="Cohen S.P."/>
        </authorList>
    </citation>
    <scope>NUCLEOTIDE SEQUENCE [LARGE SCALE GENOMIC DNA]</scope>
    <source>
        <strain evidence="1 2">GH-12</strain>
    </source>
</reference>
<dbReference type="AlphaFoldDB" id="A0AAW0B926"/>
<protein>
    <recommendedName>
        <fullName evidence="3">F-box domain-containing protein</fullName>
    </recommendedName>
</protein>
<dbReference type="EMBL" id="JAYKXP010000154">
    <property type="protein sequence ID" value="KAK7022033.1"/>
    <property type="molecule type" value="Genomic_DNA"/>
</dbReference>
<proteinExistence type="predicted"/>
<gene>
    <name evidence="1" type="ORF">VNI00_017067</name>
</gene>
<evidence type="ECO:0008006" key="3">
    <source>
        <dbReference type="Google" id="ProtNLM"/>
    </source>
</evidence>
<sequence length="233" mass="25528">MSTAPIAVPFEIWDRICILTSIPALYNTCTVSKSFNAVATPHLYRNLSFSTFPSAIKCLRTLQTNEIAAKSVVCFHPIHHTPIPPCGAAVTECLELLPKVLSRTSNLYELGIAPVVWSLDTAALCTDFGTMLRQCTIPRLANLVLNLPIDDNVVDFIARHQLGLVELGLHLLVPGTESYRLPTFDLPFLRKLDLSAEIVATFLAASAIPNVAEINVMWSPRIEATHNAARSLP</sequence>
<dbReference type="Proteomes" id="UP001383192">
    <property type="component" value="Unassembled WGS sequence"/>
</dbReference>
<organism evidence="1 2">
    <name type="scientific">Paramarasmius palmivorus</name>
    <dbReference type="NCBI Taxonomy" id="297713"/>
    <lineage>
        <taxon>Eukaryota</taxon>
        <taxon>Fungi</taxon>
        <taxon>Dikarya</taxon>
        <taxon>Basidiomycota</taxon>
        <taxon>Agaricomycotina</taxon>
        <taxon>Agaricomycetes</taxon>
        <taxon>Agaricomycetidae</taxon>
        <taxon>Agaricales</taxon>
        <taxon>Marasmiineae</taxon>
        <taxon>Marasmiaceae</taxon>
        <taxon>Paramarasmius</taxon>
    </lineage>
</organism>
<name>A0AAW0B926_9AGAR</name>
<comment type="caution">
    <text evidence="1">The sequence shown here is derived from an EMBL/GenBank/DDBJ whole genome shotgun (WGS) entry which is preliminary data.</text>
</comment>
<keyword evidence="2" id="KW-1185">Reference proteome</keyword>
<evidence type="ECO:0000313" key="1">
    <source>
        <dbReference type="EMBL" id="KAK7022033.1"/>
    </source>
</evidence>
<accession>A0AAW0B926</accession>